<dbReference type="GO" id="GO:0016787">
    <property type="term" value="F:hydrolase activity"/>
    <property type="evidence" value="ECO:0007669"/>
    <property type="project" value="UniProtKB-KW"/>
</dbReference>
<evidence type="ECO:0000313" key="8">
    <source>
        <dbReference type="EMBL" id="RYO44893.1"/>
    </source>
</evidence>
<sequence>MGVPTTPEGLPLDDRSNALKIPIITLIIFSSVFVLLRLGINWRNRNFFLLTDHLLWTGQVIAVAGAACCYRMAEVGGGRHIWDPMLTPRNLETYLYYLWLGQLLNLYGMALVKLSVCAYIFMLDFSRTFRIIIWASVVIHVLVNVVFPTVILFGECTPYTKHWDVAGTKPGSCWSATPRVISGYSGAAVNILTDLLYTMSPLIYIARVQLPKRTIWGVRAVFLCGLVTTTISAMKLYEMKSLNESPDPTYSSVNLSVFAIAEVFVGVFTACLPPLRKTFENLLRKVLPTSITGGSGKGSRQSYALQNTGPQMSGKSSKRKHDTDDDSELGILPDSEVVSERKGSDQPITIMKTTHVEVTADRASRLAEVHRSLINKPNPHHLDLGATSFINMSKPSKPHHRDLQFRGFVEGLTYVDSDSQAQCHYFGGVPYALPPVGPFRFQKPRSLPPCYRYGTKANPGRYTGGCGLCPQPGSSTEVLNEPTWDEDCLQTNIWIPAGQSPAEGWPVLFWIHGGFLQWGSPNGLDLRALFSESPTQCIVVAPAYRLNVFGFLASQNVVDSCPDFGVNLGFWDQRMALQWTYENISYFGGNASNITIGGYSAGSHSVFHQLSYDLGLPDEKTVVKRALMLSNGPGMQPKSLTEAQVQFDELLKALNIESDASPADKLARLRAMSPRQVVEASNKIKHHQFRAVTDGSFVRHGLLEELSNGVYAKRMKRRNVKLIIGECSDEHFVYGLWRPPKPGYENMLYRLEADYPREACKVLMSHYFPNRKLPSKYKSWQAVFGHIYADVQIHALRRGMVNALVKHGAGDLIHRYRIEWRAHCVDKELPEYFGASHGSDMAIWFWGNGNDLSEGEKNIALKTFHEPLSRFLKGEKMEWGTQHAMQLRTLKSDGNVAIEEDTRLDEGLKLWNALKTVGATGSPKDMAKL</sequence>
<dbReference type="EMBL" id="PEJP01000056">
    <property type="protein sequence ID" value="RYO44893.1"/>
    <property type="molecule type" value="Genomic_DNA"/>
</dbReference>
<keyword evidence="5" id="KW-0472">Membrane</keyword>
<keyword evidence="3" id="KW-0378">Hydrolase</keyword>
<evidence type="ECO:0000256" key="4">
    <source>
        <dbReference type="SAM" id="MobiDB-lite"/>
    </source>
</evidence>
<reference evidence="9" key="1">
    <citation type="journal article" date="2019" name="bioRxiv">
        <title>Genomics, evolutionary history and diagnostics of the Alternaria alternata species group including apple and Asian pear pathotypes.</title>
        <authorList>
            <person name="Armitage A.D."/>
            <person name="Cockerton H.M."/>
            <person name="Sreenivasaprasad S."/>
            <person name="Woodhall J.W."/>
            <person name="Lane C.R."/>
            <person name="Harrison R.J."/>
            <person name="Clarkson J.P."/>
        </authorList>
    </citation>
    <scope>NUCLEOTIDE SEQUENCE [LARGE SCALE GENOMIC DNA]</scope>
    <source>
        <strain evidence="9">RGR 97.0016</strain>
    </source>
</reference>
<feature type="compositionally biased region" description="Polar residues" evidence="4">
    <location>
        <begin position="298"/>
        <end position="315"/>
    </location>
</feature>
<feature type="domain" description="Rhodopsin" evidence="7">
    <location>
        <begin position="36"/>
        <end position="280"/>
    </location>
</feature>
<protein>
    <submittedName>
        <fullName evidence="8">Putative esterase/lipase</fullName>
    </submittedName>
</protein>
<name>A0A4Q4QNA6_9PLEO</name>
<dbReference type="PANTHER" id="PTHR43142">
    <property type="entry name" value="CARBOXYLIC ESTER HYDROLASE"/>
    <property type="match status" value="1"/>
</dbReference>
<proteinExistence type="inferred from homology"/>
<evidence type="ECO:0000313" key="9">
    <source>
        <dbReference type="Proteomes" id="UP000293823"/>
    </source>
</evidence>
<evidence type="ECO:0000259" key="6">
    <source>
        <dbReference type="Pfam" id="PF00135"/>
    </source>
</evidence>
<comment type="pathway">
    <text evidence="1">Mycotoxin biosynthesis.</text>
</comment>
<feature type="transmembrane region" description="Helical" evidence="5">
    <location>
        <begin position="20"/>
        <end position="42"/>
    </location>
</feature>
<comment type="similarity">
    <text evidence="2">Belongs to the type-B carboxylesterase/lipase family.</text>
</comment>
<dbReference type="SUPFAM" id="SSF53474">
    <property type="entry name" value="alpha/beta-Hydrolases"/>
    <property type="match status" value="1"/>
</dbReference>
<evidence type="ECO:0000256" key="2">
    <source>
        <dbReference type="ARBA" id="ARBA00005964"/>
    </source>
</evidence>
<gene>
    <name evidence="8" type="ORF">AA0113_g10658</name>
</gene>
<dbReference type="AlphaFoldDB" id="A0A4Q4QNA6"/>
<feature type="transmembrane region" description="Helical" evidence="5">
    <location>
        <begin position="54"/>
        <end position="73"/>
    </location>
</feature>
<dbReference type="InterPro" id="IPR029058">
    <property type="entry name" value="AB_hydrolase_fold"/>
</dbReference>
<keyword evidence="5" id="KW-1133">Transmembrane helix</keyword>
<feature type="transmembrane region" description="Helical" evidence="5">
    <location>
        <begin position="93"/>
        <end position="121"/>
    </location>
</feature>
<evidence type="ECO:0000256" key="1">
    <source>
        <dbReference type="ARBA" id="ARBA00004685"/>
    </source>
</evidence>
<dbReference type="Proteomes" id="UP000293823">
    <property type="component" value="Unassembled WGS sequence"/>
</dbReference>
<accession>A0A4Q4QNA6</accession>
<feature type="transmembrane region" description="Helical" evidence="5">
    <location>
        <begin position="184"/>
        <end position="204"/>
    </location>
</feature>
<organism evidence="8 9">
    <name type="scientific">Alternaria arborescens</name>
    <dbReference type="NCBI Taxonomy" id="156630"/>
    <lineage>
        <taxon>Eukaryota</taxon>
        <taxon>Fungi</taxon>
        <taxon>Dikarya</taxon>
        <taxon>Ascomycota</taxon>
        <taxon>Pezizomycotina</taxon>
        <taxon>Dothideomycetes</taxon>
        <taxon>Pleosporomycetidae</taxon>
        <taxon>Pleosporales</taxon>
        <taxon>Pleosporineae</taxon>
        <taxon>Pleosporaceae</taxon>
        <taxon>Alternaria</taxon>
        <taxon>Alternaria sect. Alternaria</taxon>
    </lineage>
</organism>
<evidence type="ECO:0000259" key="7">
    <source>
        <dbReference type="Pfam" id="PF20684"/>
    </source>
</evidence>
<dbReference type="Gene3D" id="3.40.50.1820">
    <property type="entry name" value="alpha/beta hydrolase"/>
    <property type="match status" value="1"/>
</dbReference>
<dbReference type="InterPro" id="IPR002018">
    <property type="entry name" value="CarbesteraseB"/>
</dbReference>
<feature type="transmembrane region" description="Helical" evidence="5">
    <location>
        <begin position="216"/>
        <end position="237"/>
    </location>
</feature>
<feature type="region of interest" description="Disordered" evidence="4">
    <location>
        <begin position="293"/>
        <end position="344"/>
    </location>
</feature>
<comment type="caution">
    <text evidence="8">The sequence shown here is derived from an EMBL/GenBank/DDBJ whole genome shotgun (WGS) entry which is preliminary data.</text>
</comment>
<dbReference type="InterPro" id="IPR019826">
    <property type="entry name" value="Carboxylesterase_B_AS"/>
</dbReference>
<dbReference type="Pfam" id="PF00135">
    <property type="entry name" value="COesterase"/>
    <property type="match status" value="1"/>
</dbReference>
<feature type="domain" description="Carboxylesterase type B" evidence="6">
    <location>
        <begin position="407"/>
        <end position="846"/>
    </location>
</feature>
<dbReference type="Pfam" id="PF20684">
    <property type="entry name" value="Fung_rhodopsin"/>
    <property type="match status" value="1"/>
</dbReference>
<keyword evidence="9" id="KW-1185">Reference proteome</keyword>
<keyword evidence="5" id="KW-0812">Transmembrane</keyword>
<dbReference type="OrthoDB" id="6846267at2759"/>
<feature type="transmembrane region" description="Helical" evidence="5">
    <location>
        <begin position="133"/>
        <end position="154"/>
    </location>
</feature>
<dbReference type="PANTHER" id="PTHR43142:SF4">
    <property type="entry name" value="CARBOXYLIC ESTER HYDROLASE"/>
    <property type="match status" value="1"/>
</dbReference>
<dbReference type="PROSITE" id="PS00122">
    <property type="entry name" value="CARBOXYLESTERASE_B_1"/>
    <property type="match status" value="1"/>
</dbReference>
<evidence type="ECO:0000256" key="5">
    <source>
        <dbReference type="SAM" id="Phobius"/>
    </source>
</evidence>
<evidence type="ECO:0000256" key="3">
    <source>
        <dbReference type="ARBA" id="ARBA00022801"/>
    </source>
</evidence>
<dbReference type="InterPro" id="IPR049326">
    <property type="entry name" value="Rhodopsin_dom_fungi"/>
</dbReference>